<dbReference type="SUPFAM" id="SSF53474">
    <property type="entry name" value="alpha/beta-Hydrolases"/>
    <property type="match status" value="1"/>
</dbReference>
<organism evidence="4">
    <name type="scientific">Ralstonia solanacearum</name>
    <name type="common">Pseudomonas solanacearum</name>
    <dbReference type="NCBI Taxonomy" id="305"/>
    <lineage>
        <taxon>Bacteria</taxon>
        <taxon>Pseudomonadati</taxon>
        <taxon>Pseudomonadota</taxon>
        <taxon>Betaproteobacteria</taxon>
        <taxon>Burkholderiales</taxon>
        <taxon>Burkholderiaceae</taxon>
        <taxon>Ralstonia</taxon>
        <taxon>Ralstonia solanacearum species complex</taxon>
    </lineage>
</organism>
<protein>
    <submittedName>
        <fullName evidence="2">GntR family transcriptional regulator</fullName>
    </submittedName>
    <submittedName>
        <fullName evidence="4">Putative hydrolase (Alpha/beta superfamily domain)</fullName>
    </submittedName>
</protein>
<reference evidence="2" key="2">
    <citation type="submission" date="2018-01" db="EMBL/GenBank/DDBJ databases">
        <title>Ralstonia pseudosolanacearum P824 infects blueberry.</title>
        <authorList>
            <person name="Bocsanczy A.M."/>
            <person name="Norman D.J."/>
        </authorList>
    </citation>
    <scope>NUCLEOTIDE SEQUENCE</scope>
    <source>
        <strain evidence="2">P824</strain>
    </source>
</reference>
<evidence type="ECO:0000259" key="1">
    <source>
        <dbReference type="Pfam" id="PF02129"/>
    </source>
</evidence>
<reference evidence="4" key="1">
    <citation type="submission" date="2015-10" db="EMBL/GenBank/DDBJ databases">
        <authorList>
            <person name="Gilbert D.G."/>
        </authorList>
    </citation>
    <scope>NUCLEOTIDE SEQUENCE</scope>
    <source>
        <strain evidence="4">Phyl III-seqv23</strain>
    </source>
</reference>
<dbReference type="EMBL" id="LN899824">
    <property type="protein sequence ID" value="CUV31360.1"/>
    <property type="molecule type" value="Genomic_DNA"/>
</dbReference>
<dbReference type="Gene3D" id="3.40.50.1820">
    <property type="entry name" value="alpha/beta hydrolase"/>
    <property type="match status" value="1"/>
</dbReference>
<proteinExistence type="predicted"/>
<dbReference type="Pfam" id="PF02129">
    <property type="entry name" value="Peptidase_S15"/>
    <property type="match status" value="1"/>
</dbReference>
<dbReference type="EMBL" id="CP025742">
    <property type="protein sequence ID" value="AYA48849.1"/>
    <property type="molecule type" value="Genomic_DNA"/>
</dbReference>
<feature type="domain" description="Xaa-Pro dipeptidyl-peptidase-like" evidence="1">
    <location>
        <begin position="30"/>
        <end position="114"/>
    </location>
</feature>
<dbReference type="PANTHER" id="PTHR42103">
    <property type="entry name" value="ALPHA/BETA-HYDROLASES SUPERFAMILY PROTEIN"/>
    <property type="match status" value="1"/>
</dbReference>
<accession>A0A0S4V9M9</accession>
<evidence type="ECO:0000313" key="4">
    <source>
        <dbReference type="EMBL" id="CUV31360.1"/>
    </source>
</evidence>
<dbReference type="InterPro" id="IPR000383">
    <property type="entry name" value="Xaa-Pro-like_dom"/>
</dbReference>
<evidence type="ECO:0000313" key="5">
    <source>
        <dbReference type="Proteomes" id="UP000262427"/>
    </source>
</evidence>
<sequence length="210" mass="22218">MTESVLIPGPAGNIEYLIDTRQPSPIGVAVVAHPHPLQGGSANHKVPHQIAKALLTCGYVAVRPNFRGVGRTEGVHDFGAGEADDLVSVIDHVRNLYPGRLFVAGFSFGAYAMARAVAALSAAAIKPDGIILAGMPWGRIAGQRSYEPPPVPLESLIVHGEQDDRVPLAAVFDWARPQGLPVVVVPGADHFFAGKLATLERLVNGYVRAL</sequence>
<name>A0A0S4V9M9_RALSL</name>
<dbReference type="EMBL" id="LN899821">
    <property type="protein sequence ID" value="CUV18579.1"/>
    <property type="molecule type" value="Genomic_DNA"/>
</dbReference>
<keyword evidence="4" id="KW-0378">Hydrolase</keyword>
<dbReference type="Proteomes" id="UP000262427">
    <property type="component" value="Chromosome MP"/>
</dbReference>
<dbReference type="InterPro" id="IPR029058">
    <property type="entry name" value="AB_hydrolase_fold"/>
</dbReference>
<evidence type="ECO:0000313" key="3">
    <source>
        <dbReference type="EMBL" id="CUV18579.1"/>
    </source>
</evidence>
<evidence type="ECO:0000313" key="2">
    <source>
        <dbReference type="EMBL" id="AYA48849.1"/>
    </source>
</evidence>
<dbReference type="AlphaFoldDB" id="A0A0S4V9M9"/>
<reference evidence="5" key="3">
    <citation type="submission" date="2018-01" db="EMBL/GenBank/DDBJ databases">
        <title>Raltonia solanacearum P824 infects blueberry.</title>
        <authorList>
            <person name="Bocsanczy A.M."/>
            <person name="Norman D.J."/>
        </authorList>
    </citation>
    <scope>NUCLEOTIDE SEQUENCE [LARGE SCALE GENOMIC DNA]</scope>
    <source>
        <strain evidence="5">P824</strain>
    </source>
</reference>
<dbReference type="GO" id="GO:0016787">
    <property type="term" value="F:hydrolase activity"/>
    <property type="evidence" value="ECO:0007669"/>
    <property type="project" value="UniProtKB-KW"/>
</dbReference>
<dbReference type="PANTHER" id="PTHR42103:SF2">
    <property type="entry name" value="AB HYDROLASE-1 DOMAIN-CONTAINING PROTEIN"/>
    <property type="match status" value="1"/>
</dbReference>
<gene>
    <name evidence="3" type="ORF">PSS4_v1_680027</name>
    <name evidence="2" type="ORF">RSP824_20750</name>
    <name evidence="4" type="ORF">RUN1985_v1_890009</name>
</gene>